<evidence type="ECO:0000313" key="2">
    <source>
        <dbReference type="EMBL" id="GAA4816073.1"/>
    </source>
</evidence>
<dbReference type="RefSeq" id="WP_345277399.1">
    <property type="nucleotide sequence ID" value="NZ_BAABJW010000004.1"/>
</dbReference>
<dbReference type="PANTHER" id="PTHR43777">
    <property type="entry name" value="MOLYBDENUM COFACTOR CYTIDYLYLTRANSFERASE"/>
    <property type="match status" value="1"/>
</dbReference>
<accession>A0ABP9CRX2</accession>
<gene>
    <name evidence="2" type="ORF">GCM10023330_25420</name>
</gene>
<protein>
    <submittedName>
        <fullName evidence="2">Nucleotidyltransferase family protein</fullName>
    </submittedName>
</protein>
<dbReference type="InterPro" id="IPR029044">
    <property type="entry name" value="Nucleotide-diphossugar_trans"/>
</dbReference>
<dbReference type="Pfam" id="PF12804">
    <property type="entry name" value="NTP_transf_3"/>
    <property type="match status" value="1"/>
</dbReference>
<dbReference type="CDD" id="cd04182">
    <property type="entry name" value="GT_2_like_f"/>
    <property type="match status" value="1"/>
</dbReference>
<dbReference type="Proteomes" id="UP001501433">
    <property type="component" value="Unassembled WGS sequence"/>
</dbReference>
<organism evidence="2 3">
    <name type="scientific">Litoribaculum gwangyangense</name>
    <dbReference type="NCBI Taxonomy" id="1130722"/>
    <lineage>
        <taxon>Bacteria</taxon>
        <taxon>Pseudomonadati</taxon>
        <taxon>Bacteroidota</taxon>
        <taxon>Flavobacteriia</taxon>
        <taxon>Flavobacteriales</taxon>
        <taxon>Flavobacteriaceae</taxon>
        <taxon>Litoribaculum</taxon>
    </lineage>
</organism>
<feature type="domain" description="MobA-like NTP transferase" evidence="1">
    <location>
        <begin position="7"/>
        <end position="167"/>
    </location>
</feature>
<comment type="caution">
    <text evidence="2">The sequence shown here is derived from an EMBL/GenBank/DDBJ whole genome shotgun (WGS) entry which is preliminary data.</text>
</comment>
<dbReference type="PANTHER" id="PTHR43777:SF1">
    <property type="entry name" value="MOLYBDENUM COFACTOR CYTIDYLYLTRANSFERASE"/>
    <property type="match status" value="1"/>
</dbReference>
<dbReference type="EMBL" id="BAABJW010000004">
    <property type="protein sequence ID" value="GAA4816073.1"/>
    <property type="molecule type" value="Genomic_DNA"/>
</dbReference>
<evidence type="ECO:0000313" key="3">
    <source>
        <dbReference type="Proteomes" id="UP001501433"/>
    </source>
</evidence>
<name>A0ABP9CRX2_9FLAO</name>
<dbReference type="SUPFAM" id="SSF53448">
    <property type="entry name" value="Nucleotide-diphospho-sugar transferases"/>
    <property type="match status" value="1"/>
</dbReference>
<dbReference type="InterPro" id="IPR025877">
    <property type="entry name" value="MobA-like_NTP_Trfase"/>
</dbReference>
<keyword evidence="3" id="KW-1185">Reference proteome</keyword>
<proteinExistence type="predicted"/>
<evidence type="ECO:0000259" key="1">
    <source>
        <dbReference type="Pfam" id="PF12804"/>
    </source>
</evidence>
<sequence>MRNIAILILAAGSASRMGAIKQLLPYKNSTLLQIVLKNALGSKANRVFCVLGASSEVIKKETKMDTVTFIENPNWESGLSSSIVAGMEYLNSLQEQVDAVLILLADQPHVDSNYINKLIDLFNNNTDKIMASTYSNKKGVPAIFPSCSFENLMKLEGDKGAKAFLNSPNSNIISFELNSSDILKDIDTPQDYEQILKNS</sequence>
<reference evidence="3" key="1">
    <citation type="journal article" date="2019" name="Int. J. Syst. Evol. Microbiol.">
        <title>The Global Catalogue of Microorganisms (GCM) 10K type strain sequencing project: providing services to taxonomists for standard genome sequencing and annotation.</title>
        <authorList>
            <consortium name="The Broad Institute Genomics Platform"/>
            <consortium name="The Broad Institute Genome Sequencing Center for Infectious Disease"/>
            <person name="Wu L."/>
            <person name="Ma J."/>
        </authorList>
    </citation>
    <scope>NUCLEOTIDE SEQUENCE [LARGE SCALE GENOMIC DNA]</scope>
    <source>
        <strain evidence="3">JCM 18325</strain>
    </source>
</reference>
<dbReference type="Gene3D" id="3.90.550.10">
    <property type="entry name" value="Spore Coat Polysaccharide Biosynthesis Protein SpsA, Chain A"/>
    <property type="match status" value="1"/>
</dbReference>